<organism evidence="7 8">
    <name type="scientific">Chelonia mydas</name>
    <name type="common">Green sea-turtle</name>
    <name type="synonym">Chelonia agassizi</name>
    <dbReference type="NCBI Taxonomy" id="8469"/>
    <lineage>
        <taxon>Eukaryota</taxon>
        <taxon>Metazoa</taxon>
        <taxon>Chordata</taxon>
        <taxon>Craniata</taxon>
        <taxon>Vertebrata</taxon>
        <taxon>Euteleostomi</taxon>
        <taxon>Archelosauria</taxon>
        <taxon>Testudinata</taxon>
        <taxon>Testudines</taxon>
        <taxon>Cryptodira</taxon>
        <taxon>Durocryptodira</taxon>
        <taxon>Americhelydia</taxon>
        <taxon>Chelonioidea</taxon>
        <taxon>Cheloniidae</taxon>
        <taxon>Chelonia</taxon>
    </lineage>
</organism>
<evidence type="ECO:0000256" key="5">
    <source>
        <dbReference type="SAM" id="MobiDB-lite"/>
    </source>
</evidence>
<keyword evidence="3" id="KW-0804">Transcription</keyword>
<dbReference type="Proteomes" id="UP000031443">
    <property type="component" value="Unassembled WGS sequence"/>
</dbReference>
<keyword evidence="8" id="KW-1185">Reference proteome</keyword>
<dbReference type="InterPro" id="IPR050701">
    <property type="entry name" value="Histone_Mod_Regulator"/>
</dbReference>
<dbReference type="Pfam" id="PF10513">
    <property type="entry name" value="EPL1"/>
    <property type="match status" value="1"/>
</dbReference>
<gene>
    <name evidence="7" type="ORF">UY3_06444</name>
</gene>
<evidence type="ECO:0000256" key="4">
    <source>
        <dbReference type="ARBA" id="ARBA00023242"/>
    </source>
</evidence>
<feature type="compositionally biased region" description="Basic residues" evidence="5">
    <location>
        <begin position="53"/>
        <end position="62"/>
    </location>
</feature>
<dbReference type="GO" id="GO:0006357">
    <property type="term" value="P:regulation of transcription by RNA polymerase II"/>
    <property type="evidence" value="ECO:0007669"/>
    <property type="project" value="TreeGrafter"/>
</dbReference>
<comment type="subcellular location">
    <subcellularLocation>
        <location evidence="1">Nucleus</location>
    </subcellularLocation>
</comment>
<reference evidence="8" key="1">
    <citation type="journal article" date="2013" name="Nat. Genet.">
        <title>The draft genomes of soft-shell turtle and green sea turtle yield insights into the development and evolution of the turtle-specific body plan.</title>
        <authorList>
            <person name="Wang Z."/>
            <person name="Pascual-Anaya J."/>
            <person name="Zadissa A."/>
            <person name="Li W."/>
            <person name="Niimura Y."/>
            <person name="Huang Z."/>
            <person name="Li C."/>
            <person name="White S."/>
            <person name="Xiong Z."/>
            <person name="Fang D."/>
            <person name="Wang B."/>
            <person name="Ming Y."/>
            <person name="Chen Y."/>
            <person name="Zheng Y."/>
            <person name="Kuraku S."/>
            <person name="Pignatelli M."/>
            <person name="Herrero J."/>
            <person name="Beal K."/>
            <person name="Nozawa M."/>
            <person name="Li Q."/>
            <person name="Wang J."/>
            <person name="Zhang H."/>
            <person name="Yu L."/>
            <person name="Shigenobu S."/>
            <person name="Wang J."/>
            <person name="Liu J."/>
            <person name="Flicek P."/>
            <person name="Searle S."/>
            <person name="Wang J."/>
            <person name="Kuratani S."/>
            <person name="Yin Y."/>
            <person name="Aken B."/>
            <person name="Zhang G."/>
            <person name="Irie N."/>
        </authorList>
    </citation>
    <scope>NUCLEOTIDE SEQUENCE [LARGE SCALE GENOMIC DNA]</scope>
</reference>
<evidence type="ECO:0000256" key="3">
    <source>
        <dbReference type="ARBA" id="ARBA00023163"/>
    </source>
</evidence>
<dbReference type="PANTHER" id="PTHR13793:SF79">
    <property type="entry name" value="PROTEIN JADE-1"/>
    <property type="match status" value="1"/>
</dbReference>
<sequence>MAAAAAAAQGREKHFTVSKCDYKTKQNNNGKEDSGSNEVPATTSSLSTWSQHSRSRHRRNSCSRHEDRKPSEVFRTDLITAMKLPDSYQLNPDEYYVLADPWRQEWEKGVQVPVSPGAIPEPVARFVSETKAVTFTRPRKYILSSGSEPPELGYVDIRTLADSVCRYDLNDVDAAWLELANEEFKEMGGEGGG</sequence>
<keyword evidence="4" id="KW-0539">Nucleus</keyword>
<feature type="compositionally biased region" description="Basic and acidic residues" evidence="5">
    <location>
        <begin position="10"/>
        <end position="34"/>
    </location>
</feature>
<feature type="domain" description="Enhancer of polycomb-like N-terminal" evidence="6">
    <location>
        <begin position="23"/>
        <end position="187"/>
    </location>
</feature>
<evidence type="ECO:0000313" key="7">
    <source>
        <dbReference type="EMBL" id="EMP36380.1"/>
    </source>
</evidence>
<evidence type="ECO:0000259" key="6">
    <source>
        <dbReference type="Pfam" id="PF10513"/>
    </source>
</evidence>
<feature type="compositionally biased region" description="Polar residues" evidence="5">
    <location>
        <begin position="36"/>
        <end position="49"/>
    </location>
</feature>
<dbReference type="GO" id="GO:0005634">
    <property type="term" value="C:nucleus"/>
    <property type="evidence" value="ECO:0007669"/>
    <property type="project" value="UniProtKB-SubCell"/>
</dbReference>
<name>M7BKY2_CHEMY</name>
<proteinExistence type="predicted"/>
<protein>
    <submittedName>
        <fullName evidence="7">Protein Jade-1</fullName>
    </submittedName>
</protein>
<keyword evidence="2" id="KW-0805">Transcription regulation</keyword>
<evidence type="ECO:0000256" key="2">
    <source>
        <dbReference type="ARBA" id="ARBA00023015"/>
    </source>
</evidence>
<dbReference type="STRING" id="8469.M7BKY2"/>
<dbReference type="EMBL" id="KB525359">
    <property type="protein sequence ID" value="EMP36380.1"/>
    <property type="molecule type" value="Genomic_DNA"/>
</dbReference>
<accession>M7BKY2</accession>
<evidence type="ECO:0000256" key="1">
    <source>
        <dbReference type="ARBA" id="ARBA00004123"/>
    </source>
</evidence>
<feature type="region of interest" description="Disordered" evidence="5">
    <location>
        <begin position="1"/>
        <end position="69"/>
    </location>
</feature>
<evidence type="ECO:0000313" key="8">
    <source>
        <dbReference type="Proteomes" id="UP000031443"/>
    </source>
</evidence>
<dbReference type="GO" id="GO:0000123">
    <property type="term" value="C:histone acetyltransferase complex"/>
    <property type="evidence" value="ECO:0007669"/>
    <property type="project" value="TreeGrafter"/>
</dbReference>
<dbReference type="InterPro" id="IPR019542">
    <property type="entry name" value="Enhancer_polycomb-like_N"/>
</dbReference>
<dbReference type="AlphaFoldDB" id="M7BKY2"/>
<dbReference type="PANTHER" id="PTHR13793">
    <property type="entry name" value="PHD FINGER PROTEINS"/>
    <property type="match status" value="1"/>
</dbReference>